<evidence type="ECO:0000313" key="2">
    <source>
        <dbReference type="EMBL" id="NVO32733.1"/>
    </source>
</evidence>
<keyword evidence="3" id="KW-1185">Reference proteome</keyword>
<name>A0A7Y7PRM4_9BACT</name>
<evidence type="ECO:0000313" key="3">
    <source>
        <dbReference type="Proteomes" id="UP000565521"/>
    </source>
</evidence>
<sequence>MLLFRVFRIALLMWGGLVTQHTYAQAQIQVQRQEQELELVKMLPDSLDEHPGPLLVLPSATWGNSKKELPPDKGILYGSCVQRLGFSSGGLGQYVRVVNLNTQQYFRLNVKPIVRSRRENPFCYALPAGRYALITYEFAGGIQSSVESVRKHRNSQTLERTRYIFTVMPGQLHYVGTWDFSQEFDPRFLDEKFTLDLVFQQKYPHLPLHQAQVALPQ</sequence>
<organism evidence="2 3">
    <name type="scientific">Hymenobacter lapidiphilus</name>
    <dbReference type="NCBI Taxonomy" id="2608003"/>
    <lineage>
        <taxon>Bacteria</taxon>
        <taxon>Pseudomonadati</taxon>
        <taxon>Bacteroidota</taxon>
        <taxon>Cytophagia</taxon>
        <taxon>Cytophagales</taxon>
        <taxon>Hymenobacteraceae</taxon>
        <taxon>Hymenobacter</taxon>
    </lineage>
</organism>
<evidence type="ECO:0000256" key="1">
    <source>
        <dbReference type="SAM" id="SignalP"/>
    </source>
</evidence>
<dbReference type="AlphaFoldDB" id="A0A7Y7PRM4"/>
<comment type="caution">
    <text evidence="2">The sequence shown here is derived from an EMBL/GenBank/DDBJ whole genome shotgun (WGS) entry which is preliminary data.</text>
</comment>
<gene>
    <name evidence="2" type="ORF">HW554_16075</name>
</gene>
<dbReference type="EMBL" id="JABKAU010000036">
    <property type="protein sequence ID" value="NVO32733.1"/>
    <property type="molecule type" value="Genomic_DNA"/>
</dbReference>
<dbReference type="Proteomes" id="UP000565521">
    <property type="component" value="Unassembled WGS sequence"/>
</dbReference>
<protein>
    <submittedName>
        <fullName evidence="2">Uncharacterized protein</fullName>
    </submittedName>
</protein>
<proteinExistence type="predicted"/>
<feature type="chain" id="PRO_5030866474" evidence="1">
    <location>
        <begin position="27"/>
        <end position="217"/>
    </location>
</feature>
<reference evidence="2 3" key="1">
    <citation type="submission" date="2020-05" db="EMBL/GenBank/DDBJ databases">
        <title>Hymenobacter terrestris sp. nov. and Hymenobacter lapidiphilus sp. nov., isolated from regoliths in Antarctica.</title>
        <authorList>
            <person name="Sedlacek I."/>
            <person name="Pantucek R."/>
            <person name="Zeman M."/>
            <person name="Holochova P."/>
            <person name="Kralova S."/>
            <person name="Stankova E."/>
            <person name="Sedo O."/>
            <person name="Micenkova L."/>
            <person name="Svec P."/>
            <person name="Gupta V."/>
            <person name="Sood U."/>
            <person name="Korpole U.S."/>
            <person name="Lal R."/>
        </authorList>
    </citation>
    <scope>NUCLEOTIDE SEQUENCE [LARGE SCALE GENOMIC DNA]</scope>
    <source>
        <strain evidence="2 3">P5342</strain>
    </source>
</reference>
<keyword evidence="1" id="KW-0732">Signal</keyword>
<feature type="signal peptide" evidence="1">
    <location>
        <begin position="1"/>
        <end position="26"/>
    </location>
</feature>
<accession>A0A7Y7PRM4</accession>
<dbReference type="RefSeq" id="WP_176909602.1">
    <property type="nucleotide sequence ID" value="NZ_JABKAU010000036.1"/>
</dbReference>